<keyword evidence="6 10" id="KW-0067">ATP-binding</keyword>
<dbReference type="Pfam" id="PF00570">
    <property type="entry name" value="HRDC"/>
    <property type="match status" value="1"/>
</dbReference>
<comment type="subcellular location">
    <subcellularLocation>
        <location evidence="10">Nucleus</location>
    </subcellularLocation>
</comment>
<dbReference type="GO" id="GO:0005694">
    <property type="term" value="C:chromosome"/>
    <property type="evidence" value="ECO:0007669"/>
    <property type="project" value="TreeGrafter"/>
</dbReference>
<keyword evidence="5 10" id="KW-0347">Helicase</keyword>
<dbReference type="InterPro" id="IPR004589">
    <property type="entry name" value="DNA_helicase_ATP-dep_RecQ"/>
</dbReference>
<dbReference type="PROSITE" id="PS50967">
    <property type="entry name" value="HRDC"/>
    <property type="match status" value="1"/>
</dbReference>
<evidence type="ECO:0000256" key="10">
    <source>
        <dbReference type="RuleBase" id="RU364117"/>
    </source>
</evidence>
<evidence type="ECO:0000256" key="3">
    <source>
        <dbReference type="ARBA" id="ARBA00022741"/>
    </source>
</evidence>
<comment type="catalytic activity">
    <reaction evidence="10">
        <text>ATP + H2O = ADP + phosphate + H(+)</text>
        <dbReference type="Rhea" id="RHEA:13065"/>
        <dbReference type="ChEBI" id="CHEBI:15377"/>
        <dbReference type="ChEBI" id="CHEBI:15378"/>
        <dbReference type="ChEBI" id="CHEBI:30616"/>
        <dbReference type="ChEBI" id="CHEBI:43474"/>
        <dbReference type="ChEBI" id="CHEBI:456216"/>
    </reaction>
</comment>
<dbReference type="Gene3D" id="1.10.10.10">
    <property type="entry name" value="Winged helix-like DNA-binding domain superfamily/Winged helix DNA-binding domain"/>
    <property type="match status" value="1"/>
</dbReference>
<dbReference type="GO" id="GO:0005737">
    <property type="term" value="C:cytoplasm"/>
    <property type="evidence" value="ECO:0007669"/>
    <property type="project" value="TreeGrafter"/>
</dbReference>
<evidence type="ECO:0000256" key="9">
    <source>
        <dbReference type="ARBA" id="ARBA00034617"/>
    </source>
</evidence>
<dbReference type="InterPro" id="IPR036388">
    <property type="entry name" value="WH-like_DNA-bd_sf"/>
</dbReference>
<sequence length="835" mass="88897">MYWGYSAFRSCQQEVIRSVLEGNDNLLVMATGAGKSLCYQIPPLVTQQPCVIISPLISLMQDQVLALNARGLSACFLGSAQRSQAVTDDAWAGKYSFVYVTPELAANAVPRLQQLRKRHGLCLVAVDEAHCVSEWGHDFRLEYRRLGELREALAGTPFLALTATAAPHVRDDIVASLRLRPSARRWVESFERANLELAVQQRAAGDIASHLGELIAARRAGGPPEPTIIYTITRGDAEKVAQVLEESGFAGHVGHYHSTAADKAGVHERFLRDELDVVVATVAFGMGIDKPNIRRIIHYGAPATLEAYYQQIGRAGRDGLPAKCLMLWSGQDWSKLDFIKGQERQSLAGSQQSSAGKEQMQGFCYTTGCRHAALIAHFEPGGAPPAGQPCKGGCDNCARRAAGDVAERDLGAEAGLLLAAVGALRGHYGAAKPVALLRGSRGRDMPAWMLDAAAPDGSRLHGAGMARSKEWWKTLLGMLMQQRLLRSEARQGSMGSFSAVSLTPEGAAFLARPALRELMLSLPKELVAEERRGERGAAAAPDTPAAPAEDAATREEEARLFQTLVALRRDLAAAAGSGTAPTHVAGDALLWELARKRPDRPQYLAACEGASGLFRQQYGQAFVDAVMRFCEGSSLSAGIEWSAMRGRRMAGSGSPDVGGASEVLTRLAGGEPTSKDFDAHSRFQRGEAVADIAARRDKPIQATTVVGYVATAAASGLPTDWERLAAEVGLTEELASAVRAGVEGEGAAGIGAVKRAVPQAEYVQIKVAAAALATRALCARGLARHFGCTARTPHGRGLVAALEALIGEFEVVRRGPAAKSSSVDLDDSTSIYSLL</sequence>
<dbReference type="EMBL" id="JALJOU010000027">
    <property type="protein sequence ID" value="KAK9836017.1"/>
    <property type="molecule type" value="Genomic_DNA"/>
</dbReference>
<keyword evidence="16" id="KW-1185">Reference proteome</keyword>
<comment type="cofactor">
    <cofactor evidence="1">
        <name>Zn(2+)</name>
        <dbReference type="ChEBI" id="CHEBI:29105"/>
    </cofactor>
</comment>
<feature type="domain" description="Helicase ATP-binding" evidence="13">
    <location>
        <begin position="16"/>
        <end position="183"/>
    </location>
</feature>
<dbReference type="InterPro" id="IPR002121">
    <property type="entry name" value="HRDC_dom"/>
</dbReference>
<comment type="catalytic activity">
    <reaction evidence="9 10">
        <text>Couples ATP hydrolysis with the unwinding of duplex DNA by translocating in the 3'-5' direction.</text>
        <dbReference type="EC" id="5.6.2.4"/>
    </reaction>
</comment>
<dbReference type="InterPro" id="IPR044876">
    <property type="entry name" value="HRDC_dom_sf"/>
</dbReference>
<dbReference type="InterPro" id="IPR011545">
    <property type="entry name" value="DEAD/DEAH_box_helicase_dom"/>
</dbReference>
<evidence type="ECO:0000256" key="4">
    <source>
        <dbReference type="ARBA" id="ARBA00022801"/>
    </source>
</evidence>
<evidence type="ECO:0000256" key="5">
    <source>
        <dbReference type="ARBA" id="ARBA00022806"/>
    </source>
</evidence>
<accession>A0AAW1RQU5</accession>
<evidence type="ECO:0000256" key="8">
    <source>
        <dbReference type="ARBA" id="ARBA00023235"/>
    </source>
</evidence>
<feature type="domain" description="Helicase C-terminal" evidence="14">
    <location>
        <begin position="210"/>
        <end position="361"/>
    </location>
</feature>
<dbReference type="AlphaFoldDB" id="A0AAW1RQU5"/>
<dbReference type="PROSITE" id="PS51194">
    <property type="entry name" value="HELICASE_CTER"/>
    <property type="match status" value="1"/>
</dbReference>
<dbReference type="InterPro" id="IPR001650">
    <property type="entry name" value="Helicase_C-like"/>
</dbReference>
<evidence type="ECO:0000259" key="14">
    <source>
        <dbReference type="PROSITE" id="PS51194"/>
    </source>
</evidence>
<organism evidence="15 16">
    <name type="scientific">Elliptochloris bilobata</name>
    <dbReference type="NCBI Taxonomy" id="381761"/>
    <lineage>
        <taxon>Eukaryota</taxon>
        <taxon>Viridiplantae</taxon>
        <taxon>Chlorophyta</taxon>
        <taxon>core chlorophytes</taxon>
        <taxon>Trebouxiophyceae</taxon>
        <taxon>Trebouxiophyceae incertae sedis</taxon>
        <taxon>Elliptochloris clade</taxon>
        <taxon>Elliptochloris</taxon>
    </lineage>
</organism>
<keyword evidence="7" id="KW-0238">DNA-binding</keyword>
<dbReference type="InterPro" id="IPR014001">
    <property type="entry name" value="Helicase_ATP-bd"/>
</dbReference>
<dbReference type="InterPro" id="IPR032284">
    <property type="entry name" value="RecQ_Zn-bd"/>
</dbReference>
<dbReference type="CDD" id="cd17920">
    <property type="entry name" value="DEXHc_RecQ"/>
    <property type="match status" value="1"/>
</dbReference>
<evidence type="ECO:0000313" key="16">
    <source>
        <dbReference type="Proteomes" id="UP001445335"/>
    </source>
</evidence>
<evidence type="ECO:0000259" key="12">
    <source>
        <dbReference type="PROSITE" id="PS50967"/>
    </source>
</evidence>
<keyword evidence="3 10" id="KW-0547">Nucleotide-binding</keyword>
<dbReference type="GO" id="GO:0016787">
    <property type="term" value="F:hydrolase activity"/>
    <property type="evidence" value="ECO:0007669"/>
    <property type="project" value="UniProtKB-KW"/>
</dbReference>
<dbReference type="Pfam" id="PF00270">
    <property type="entry name" value="DEAD"/>
    <property type="match status" value="1"/>
</dbReference>
<dbReference type="Pfam" id="PF16124">
    <property type="entry name" value="RecQ_Zn_bind"/>
    <property type="match status" value="1"/>
</dbReference>
<dbReference type="PROSITE" id="PS51192">
    <property type="entry name" value="HELICASE_ATP_BIND_1"/>
    <property type="match status" value="1"/>
</dbReference>
<reference evidence="15 16" key="1">
    <citation type="journal article" date="2024" name="Nat. Commun.">
        <title>Phylogenomics reveals the evolutionary origins of lichenization in chlorophyte algae.</title>
        <authorList>
            <person name="Puginier C."/>
            <person name="Libourel C."/>
            <person name="Otte J."/>
            <person name="Skaloud P."/>
            <person name="Haon M."/>
            <person name="Grisel S."/>
            <person name="Petersen M."/>
            <person name="Berrin J.G."/>
            <person name="Delaux P.M."/>
            <person name="Dal Grande F."/>
            <person name="Keller J."/>
        </authorList>
    </citation>
    <scope>NUCLEOTIDE SEQUENCE [LARGE SCALE GENOMIC DNA]</scope>
    <source>
        <strain evidence="15 16">SAG 245.80</strain>
    </source>
</reference>
<dbReference type="PANTHER" id="PTHR13710:SF120">
    <property type="entry name" value="BIFUNCTIONAL 3'-5' EXONUCLEASE_ATP-DEPENDENT HELICASE WRN"/>
    <property type="match status" value="1"/>
</dbReference>
<dbReference type="GO" id="GO:0005524">
    <property type="term" value="F:ATP binding"/>
    <property type="evidence" value="ECO:0007669"/>
    <property type="project" value="UniProtKB-KW"/>
</dbReference>
<dbReference type="NCBIfam" id="TIGR00614">
    <property type="entry name" value="recQ_fam"/>
    <property type="match status" value="1"/>
</dbReference>
<dbReference type="PANTHER" id="PTHR13710">
    <property type="entry name" value="DNA HELICASE RECQ FAMILY MEMBER"/>
    <property type="match status" value="1"/>
</dbReference>
<dbReference type="SMART" id="SM00956">
    <property type="entry name" value="RQC"/>
    <property type="match status" value="1"/>
</dbReference>
<dbReference type="SMART" id="SM00490">
    <property type="entry name" value="HELICc"/>
    <property type="match status" value="1"/>
</dbReference>
<comment type="caution">
    <text evidence="15">The sequence shown here is derived from an EMBL/GenBank/DDBJ whole genome shotgun (WGS) entry which is preliminary data.</text>
</comment>
<dbReference type="SUPFAM" id="SSF47819">
    <property type="entry name" value="HRDC-like"/>
    <property type="match status" value="1"/>
</dbReference>
<dbReference type="SUPFAM" id="SSF46785">
    <property type="entry name" value="Winged helix' DNA-binding domain"/>
    <property type="match status" value="1"/>
</dbReference>
<evidence type="ECO:0000256" key="6">
    <source>
        <dbReference type="ARBA" id="ARBA00022840"/>
    </source>
</evidence>
<dbReference type="Gene3D" id="1.10.150.80">
    <property type="entry name" value="HRDC domain"/>
    <property type="match status" value="1"/>
</dbReference>
<feature type="region of interest" description="Disordered" evidence="11">
    <location>
        <begin position="531"/>
        <end position="552"/>
    </location>
</feature>
<dbReference type="SMART" id="SM00487">
    <property type="entry name" value="DEXDc"/>
    <property type="match status" value="1"/>
</dbReference>
<evidence type="ECO:0000259" key="13">
    <source>
        <dbReference type="PROSITE" id="PS51192"/>
    </source>
</evidence>
<evidence type="ECO:0000256" key="2">
    <source>
        <dbReference type="ARBA" id="ARBA00005446"/>
    </source>
</evidence>
<dbReference type="SUPFAM" id="SSF52540">
    <property type="entry name" value="P-loop containing nucleoside triphosphate hydrolases"/>
    <property type="match status" value="1"/>
</dbReference>
<dbReference type="InterPro" id="IPR010997">
    <property type="entry name" value="HRDC-like_sf"/>
</dbReference>
<dbReference type="GO" id="GO:0006260">
    <property type="term" value="P:DNA replication"/>
    <property type="evidence" value="ECO:0007669"/>
    <property type="project" value="InterPro"/>
</dbReference>
<evidence type="ECO:0000256" key="11">
    <source>
        <dbReference type="SAM" id="MobiDB-lite"/>
    </source>
</evidence>
<protein>
    <recommendedName>
        <fullName evidence="10">ATP-dependent DNA helicase</fullName>
        <ecNumber evidence="10">5.6.2.4</ecNumber>
    </recommendedName>
</protein>
<dbReference type="InterPro" id="IPR027417">
    <property type="entry name" value="P-loop_NTPase"/>
</dbReference>
<dbReference type="GO" id="GO:0005634">
    <property type="term" value="C:nucleus"/>
    <property type="evidence" value="ECO:0007669"/>
    <property type="project" value="UniProtKB-SubCell"/>
</dbReference>
<dbReference type="EC" id="5.6.2.4" evidence="10"/>
<keyword evidence="8" id="KW-0413">Isomerase</keyword>
<feature type="domain" description="HRDC" evidence="12">
    <location>
        <begin position="554"/>
        <end position="636"/>
    </location>
</feature>
<dbReference type="GO" id="GO:0003677">
    <property type="term" value="F:DNA binding"/>
    <property type="evidence" value="ECO:0007669"/>
    <property type="project" value="UniProtKB-KW"/>
</dbReference>
<dbReference type="GO" id="GO:0000724">
    <property type="term" value="P:double-strand break repair via homologous recombination"/>
    <property type="evidence" value="ECO:0007669"/>
    <property type="project" value="TreeGrafter"/>
</dbReference>
<keyword evidence="4 10" id="KW-0378">Hydrolase</keyword>
<dbReference type="GO" id="GO:0009378">
    <property type="term" value="F:four-way junction helicase activity"/>
    <property type="evidence" value="ECO:0007669"/>
    <property type="project" value="TreeGrafter"/>
</dbReference>
<name>A0AAW1RQU5_9CHLO</name>
<evidence type="ECO:0000313" key="15">
    <source>
        <dbReference type="EMBL" id="KAK9836017.1"/>
    </source>
</evidence>
<dbReference type="InterPro" id="IPR018982">
    <property type="entry name" value="RQC_domain"/>
</dbReference>
<dbReference type="Pfam" id="PF00271">
    <property type="entry name" value="Helicase_C"/>
    <property type="match status" value="1"/>
</dbReference>
<dbReference type="Pfam" id="PF09382">
    <property type="entry name" value="RQC"/>
    <property type="match status" value="1"/>
</dbReference>
<proteinExistence type="inferred from homology"/>
<dbReference type="Gene3D" id="3.40.50.300">
    <property type="entry name" value="P-loop containing nucleotide triphosphate hydrolases"/>
    <property type="match status" value="2"/>
</dbReference>
<keyword evidence="10" id="KW-0539">Nucleus</keyword>
<evidence type="ECO:0000256" key="7">
    <source>
        <dbReference type="ARBA" id="ARBA00023125"/>
    </source>
</evidence>
<gene>
    <name evidence="15" type="ORF">WJX81_006493</name>
</gene>
<dbReference type="GO" id="GO:0043138">
    <property type="term" value="F:3'-5' DNA helicase activity"/>
    <property type="evidence" value="ECO:0007669"/>
    <property type="project" value="UniProtKB-EC"/>
</dbReference>
<dbReference type="InterPro" id="IPR036390">
    <property type="entry name" value="WH_DNA-bd_sf"/>
</dbReference>
<feature type="compositionally biased region" description="Low complexity" evidence="11">
    <location>
        <begin position="536"/>
        <end position="550"/>
    </location>
</feature>
<dbReference type="Proteomes" id="UP001445335">
    <property type="component" value="Unassembled WGS sequence"/>
</dbReference>
<dbReference type="SMART" id="SM00341">
    <property type="entry name" value="HRDC"/>
    <property type="match status" value="1"/>
</dbReference>
<evidence type="ECO:0000256" key="1">
    <source>
        <dbReference type="ARBA" id="ARBA00001947"/>
    </source>
</evidence>
<comment type="similarity">
    <text evidence="2 10">Belongs to the helicase family. RecQ subfamily.</text>
</comment>